<gene>
    <name evidence="1" type="ORF">BDN70DRAFT_648252</name>
</gene>
<evidence type="ECO:0000313" key="2">
    <source>
        <dbReference type="Proteomes" id="UP000807469"/>
    </source>
</evidence>
<organism evidence="1 2">
    <name type="scientific">Pholiota conissans</name>
    <dbReference type="NCBI Taxonomy" id="109636"/>
    <lineage>
        <taxon>Eukaryota</taxon>
        <taxon>Fungi</taxon>
        <taxon>Dikarya</taxon>
        <taxon>Basidiomycota</taxon>
        <taxon>Agaricomycotina</taxon>
        <taxon>Agaricomycetes</taxon>
        <taxon>Agaricomycetidae</taxon>
        <taxon>Agaricales</taxon>
        <taxon>Agaricineae</taxon>
        <taxon>Strophariaceae</taxon>
        <taxon>Pholiota</taxon>
    </lineage>
</organism>
<accession>A0A9P5YKW2</accession>
<evidence type="ECO:0000313" key="1">
    <source>
        <dbReference type="EMBL" id="KAF9470788.1"/>
    </source>
</evidence>
<dbReference type="OrthoDB" id="2916406at2759"/>
<keyword evidence="2" id="KW-1185">Reference proteome</keyword>
<dbReference type="AlphaFoldDB" id="A0A9P5YKW2"/>
<protein>
    <submittedName>
        <fullName evidence="1">Uncharacterized protein</fullName>
    </submittedName>
</protein>
<dbReference type="Proteomes" id="UP000807469">
    <property type="component" value="Unassembled WGS sequence"/>
</dbReference>
<name>A0A9P5YKW2_9AGAR</name>
<proteinExistence type="predicted"/>
<sequence length="168" mass="19360">MGNSRKYIPRTSSSVEIDLRSRLYPAEPLSTSTRLHPRQINVATRQPNSRAVNQRYPFPENHIGGSSTQPWVHNCLVTVREGRNTYQYMVFFKRHCLLKSNQTLSALVGKPSRLCSDAVVMRIGVKAAYVNMRDRDTILADWLMKKFCRKNIFTRSCLPTQLTFTKSH</sequence>
<reference evidence="1" key="1">
    <citation type="submission" date="2020-11" db="EMBL/GenBank/DDBJ databases">
        <authorList>
            <consortium name="DOE Joint Genome Institute"/>
            <person name="Ahrendt S."/>
            <person name="Riley R."/>
            <person name="Andreopoulos W."/>
            <person name="Labutti K."/>
            <person name="Pangilinan J."/>
            <person name="Ruiz-Duenas F.J."/>
            <person name="Barrasa J.M."/>
            <person name="Sanchez-Garcia M."/>
            <person name="Camarero S."/>
            <person name="Miyauchi S."/>
            <person name="Serrano A."/>
            <person name="Linde D."/>
            <person name="Babiker R."/>
            <person name="Drula E."/>
            <person name="Ayuso-Fernandez I."/>
            <person name="Pacheco R."/>
            <person name="Padilla G."/>
            <person name="Ferreira P."/>
            <person name="Barriuso J."/>
            <person name="Kellner H."/>
            <person name="Castanera R."/>
            <person name="Alfaro M."/>
            <person name="Ramirez L."/>
            <person name="Pisabarro A.G."/>
            <person name="Kuo A."/>
            <person name="Tritt A."/>
            <person name="Lipzen A."/>
            <person name="He G."/>
            <person name="Yan M."/>
            <person name="Ng V."/>
            <person name="Cullen D."/>
            <person name="Martin F."/>
            <person name="Rosso M.-N."/>
            <person name="Henrissat B."/>
            <person name="Hibbett D."/>
            <person name="Martinez A.T."/>
            <person name="Grigoriev I.V."/>
        </authorList>
    </citation>
    <scope>NUCLEOTIDE SEQUENCE</scope>
    <source>
        <strain evidence="1">CIRM-BRFM 674</strain>
    </source>
</reference>
<dbReference type="EMBL" id="MU155848">
    <property type="protein sequence ID" value="KAF9470788.1"/>
    <property type="molecule type" value="Genomic_DNA"/>
</dbReference>
<comment type="caution">
    <text evidence="1">The sequence shown here is derived from an EMBL/GenBank/DDBJ whole genome shotgun (WGS) entry which is preliminary data.</text>
</comment>